<evidence type="ECO:0000259" key="3">
    <source>
        <dbReference type="Pfam" id="PF08327"/>
    </source>
</evidence>
<gene>
    <name evidence="4" type="ORF">DSTB1V02_LOCUS11093</name>
</gene>
<proteinExistence type="inferred from homology"/>
<comment type="similarity">
    <text evidence="1">Belongs to the AHA1 family.</text>
</comment>
<dbReference type="Gene3D" id="3.30.530.20">
    <property type="match status" value="1"/>
</dbReference>
<dbReference type="Proteomes" id="UP000677054">
    <property type="component" value="Unassembled WGS sequence"/>
</dbReference>
<dbReference type="EMBL" id="CAJPEV010003462">
    <property type="protein sequence ID" value="CAG0899802.1"/>
    <property type="molecule type" value="Genomic_DNA"/>
</dbReference>
<protein>
    <recommendedName>
        <fullName evidence="3">Activator of Hsp90 ATPase homologue 1/2-like C-terminal domain-containing protein</fullName>
    </recommendedName>
</protein>
<dbReference type="Pfam" id="PF08327">
    <property type="entry name" value="AHSA1"/>
    <property type="match status" value="1"/>
</dbReference>
<dbReference type="InterPro" id="IPR023393">
    <property type="entry name" value="START-like_dom_sf"/>
</dbReference>
<evidence type="ECO:0000313" key="4">
    <source>
        <dbReference type="EMBL" id="CAD7251326.1"/>
    </source>
</evidence>
<name>A0A7R9FQH5_9CRUS</name>
<dbReference type="InterPro" id="IPR013538">
    <property type="entry name" value="ASHA1/2-like_C"/>
</dbReference>
<keyword evidence="5" id="KW-1185">Reference proteome</keyword>
<dbReference type="CDD" id="cd07812">
    <property type="entry name" value="SRPBCC"/>
    <property type="match status" value="1"/>
</dbReference>
<evidence type="ECO:0000256" key="1">
    <source>
        <dbReference type="ARBA" id="ARBA00006817"/>
    </source>
</evidence>
<reference evidence="4" key="1">
    <citation type="submission" date="2020-11" db="EMBL/GenBank/DDBJ databases">
        <authorList>
            <person name="Tran Van P."/>
        </authorList>
    </citation>
    <scope>NUCLEOTIDE SEQUENCE</scope>
</reference>
<feature type="domain" description="Activator of Hsp90 ATPase homologue 1/2-like C-terminal" evidence="3">
    <location>
        <begin position="39"/>
        <end position="136"/>
    </location>
</feature>
<keyword evidence="2" id="KW-0732">Signal</keyword>
<feature type="chain" id="PRO_5036403137" description="Activator of Hsp90 ATPase homologue 1/2-like C-terminal domain-containing protein" evidence="2">
    <location>
        <begin position="19"/>
        <end position="174"/>
    </location>
</feature>
<organism evidence="4">
    <name type="scientific">Darwinula stevensoni</name>
    <dbReference type="NCBI Taxonomy" id="69355"/>
    <lineage>
        <taxon>Eukaryota</taxon>
        <taxon>Metazoa</taxon>
        <taxon>Ecdysozoa</taxon>
        <taxon>Arthropoda</taxon>
        <taxon>Crustacea</taxon>
        <taxon>Oligostraca</taxon>
        <taxon>Ostracoda</taxon>
        <taxon>Podocopa</taxon>
        <taxon>Podocopida</taxon>
        <taxon>Darwinulocopina</taxon>
        <taxon>Darwinuloidea</taxon>
        <taxon>Darwinulidae</taxon>
        <taxon>Darwinula</taxon>
    </lineage>
</organism>
<dbReference type="OrthoDB" id="6331612at2759"/>
<dbReference type="SUPFAM" id="SSF55961">
    <property type="entry name" value="Bet v1-like"/>
    <property type="match status" value="1"/>
</dbReference>
<accession>A0A7R9FQH5</accession>
<feature type="signal peptide" evidence="2">
    <location>
        <begin position="1"/>
        <end position="18"/>
    </location>
</feature>
<evidence type="ECO:0000256" key="2">
    <source>
        <dbReference type="SAM" id="SignalP"/>
    </source>
</evidence>
<evidence type="ECO:0000313" key="5">
    <source>
        <dbReference type="Proteomes" id="UP000677054"/>
    </source>
</evidence>
<dbReference type="AlphaFoldDB" id="A0A7R9FQH5"/>
<dbReference type="EMBL" id="LR902979">
    <property type="protein sequence ID" value="CAD7251326.1"/>
    <property type="molecule type" value="Genomic_DNA"/>
</dbReference>
<sequence length="174" mass="20322">MNISRWALFWGCVMLGIAFLSQLETDTSRWACSQTGVIDVSPDELFAFLTQPDHVTKWFAWVSHLKAGDSRPIGIGKRYYAIYNIPFYGEYAMMMKVTEWKENRRIALSSDNLFKPRMEVEFESTKLRSTKLTFVLTFTRPSLLFQTVMGPVLYFLSKQQLRHSLLFLQMMFTS</sequence>